<dbReference type="InterPro" id="IPR003718">
    <property type="entry name" value="OsmC/Ohr_fam"/>
</dbReference>
<dbReference type="InterPro" id="IPR015946">
    <property type="entry name" value="KH_dom-like_a/b"/>
</dbReference>
<dbReference type="SUPFAM" id="SSF82784">
    <property type="entry name" value="OsmC-like"/>
    <property type="match status" value="1"/>
</dbReference>
<gene>
    <name evidence="1" type="ORF">ENV52_04650</name>
</gene>
<dbReference type="EMBL" id="DTGR01000073">
    <property type="protein sequence ID" value="HHS28973.1"/>
    <property type="molecule type" value="Genomic_DNA"/>
</dbReference>
<dbReference type="InterPro" id="IPR052924">
    <property type="entry name" value="OsmC/Ohr_hydroprdx_reductase"/>
</dbReference>
<dbReference type="PANTHER" id="PTHR35368">
    <property type="entry name" value="HYDROPEROXIDE REDUCTASE"/>
    <property type="match status" value="1"/>
</dbReference>
<proteinExistence type="predicted"/>
<protein>
    <submittedName>
        <fullName evidence="1">OsmC family peroxiredoxin</fullName>
    </submittedName>
</protein>
<dbReference type="InterPro" id="IPR036102">
    <property type="entry name" value="OsmC/Ohrsf"/>
</dbReference>
<sequence>MEKINISTTVVAGPHQRMLARVRDHEILMDGRKEWGGDNAGPTPPECLALGLGGCIINICRILALQKGIVLEDLEVSVTGDIDPSRAFGLKTDVRAGFSHLMVRLEAASTLSEAEKEDFRRELFERCPLCDTVGNVVPLQVIF</sequence>
<organism evidence="1">
    <name type="scientific">Desulfobacca acetoxidans</name>
    <dbReference type="NCBI Taxonomy" id="60893"/>
    <lineage>
        <taxon>Bacteria</taxon>
        <taxon>Pseudomonadati</taxon>
        <taxon>Thermodesulfobacteriota</taxon>
        <taxon>Desulfobaccia</taxon>
        <taxon>Desulfobaccales</taxon>
        <taxon>Desulfobaccaceae</taxon>
        <taxon>Desulfobacca</taxon>
    </lineage>
</organism>
<accession>A0A7V6DP84</accession>
<dbReference type="PANTHER" id="PTHR35368:SF1">
    <property type="entry name" value="HYDROPEROXIDE REDUCTASE"/>
    <property type="match status" value="1"/>
</dbReference>
<dbReference type="Gene3D" id="3.30.300.20">
    <property type="match status" value="1"/>
</dbReference>
<name>A0A7V6DP84_9BACT</name>
<evidence type="ECO:0000313" key="1">
    <source>
        <dbReference type="EMBL" id="HHS28973.1"/>
    </source>
</evidence>
<comment type="caution">
    <text evidence="1">The sequence shown here is derived from an EMBL/GenBank/DDBJ whole genome shotgun (WGS) entry which is preliminary data.</text>
</comment>
<dbReference type="Pfam" id="PF02566">
    <property type="entry name" value="OsmC"/>
    <property type="match status" value="1"/>
</dbReference>
<dbReference type="AlphaFoldDB" id="A0A7V6DP84"/>
<reference evidence="1" key="1">
    <citation type="journal article" date="2020" name="mSystems">
        <title>Genome- and Community-Level Interaction Insights into Carbon Utilization and Element Cycling Functions of Hydrothermarchaeota in Hydrothermal Sediment.</title>
        <authorList>
            <person name="Zhou Z."/>
            <person name="Liu Y."/>
            <person name="Xu W."/>
            <person name="Pan J."/>
            <person name="Luo Z.H."/>
            <person name="Li M."/>
        </authorList>
    </citation>
    <scope>NUCLEOTIDE SEQUENCE [LARGE SCALE GENOMIC DNA]</scope>
    <source>
        <strain evidence="1">SpSt-767</strain>
    </source>
</reference>